<evidence type="ECO:0000256" key="1">
    <source>
        <dbReference type="ARBA" id="ARBA00000085"/>
    </source>
</evidence>
<accession>A0AAJ6HSX9</accession>
<dbReference type="EC" id="2.7.13.3" evidence="3"/>
<dbReference type="EMBL" id="CP130472">
    <property type="protein sequence ID" value="WLS43699.1"/>
    <property type="molecule type" value="Genomic_DNA"/>
</dbReference>
<comment type="subcellular location">
    <subcellularLocation>
        <location evidence="2">Cell membrane</location>
    </subcellularLocation>
</comment>
<dbReference type="GO" id="GO:0005886">
    <property type="term" value="C:plasma membrane"/>
    <property type="evidence" value="ECO:0007669"/>
    <property type="project" value="UniProtKB-SubCell"/>
</dbReference>
<gene>
    <name evidence="15" type="ORF">Q3V37_20080</name>
</gene>
<dbReference type="InterPro" id="IPR003660">
    <property type="entry name" value="HAMP_dom"/>
</dbReference>
<keyword evidence="5" id="KW-0808">Transferase</keyword>
<dbReference type="InterPro" id="IPR003594">
    <property type="entry name" value="HATPase_dom"/>
</dbReference>
<evidence type="ECO:0000259" key="13">
    <source>
        <dbReference type="PROSITE" id="PS50109"/>
    </source>
</evidence>
<dbReference type="Gene3D" id="6.10.340.10">
    <property type="match status" value="1"/>
</dbReference>
<evidence type="ECO:0000256" key="11">
    <source>
        <dbReference type="SAM" id="MobiDB-lite"/>
    </source>
</evidence>
<keyword evidence="4" id="KW-0597">Phosphoprotein</keyword>
<keyword evidence="6 12" id="KW-0812">Transmembrane</keyword>
<evidence type="ECO:0000259" key="14">
    <source>
        <dbReference type="PROSITE" id="PS50885"/>
    </source>
</evidence>
<dbReference type="Gene3D" id="1.10.287.130">
    <property type="match status" value="1"/>
</dbReference>
<dbReference type="GO" id="GO:0000155">
    <property type="term" value="F:phosphorelay sensor kinase activity"/>
    <property type="evidence" value="ECO:0007669"/>
    <property type="project" value="InterPro"/>
</dbReference>
<dbReference type="AlphaFoldDB" id="A0AAJ6HSX9"/>
<dbReference type="SUPFAM" id="SSF47384">
    <property type="entry name" value="Homodimeric domain of signal transducing histidine kinase"/>
    <property type="match status" value="1"/>
</dbReference>
<dbReference type="Proteomes" id="UP001235874">
    <property type="component" value="Chromosome"/>
</dbReference>
<evidence type="ECO:0000256" key="9">
    <source>
        <dbReference type="ARBA" id="ARBA00023012"/>
    </source>
</evidence>
<evidence type="ECO:0000256" key="6">
    <source>
        <dbReference type="ARBA" id="ARBA00022692"/>
    </source>
</evidence>
<dbReference type="SMART" id="SM00387">
    <property type="entry name" value="HATPase_c"/>
    <property type="match status" value="1"/>
</dbReference>
<dbReference type="PROSITE" id="PS50109">
    <property type="entry name" value="HIS_KIN"/>
    <property type="match status" value="1"/>
</dbReference>
<evidence type="ECO:0000256" key="7">
    <source>
        <dbReference type="ARBA" id="ARBA00022777"/>
    </source>
</evidence>
<evidence type="ECO:0000256" key="5">
    <source>
        <dbReference type="ARBA" id="ARBA00022679"/>
    </source>
</evidence>
<dbReference type="PROSITE" id="PS50885">
    <property type="entry name" value="HAMP"/>
    <property type="match status" value="1"/>
</dbReference>
<dbReference type="Gene3D" id="3.30.565.10">
    <property type="entry name" value="Histidine kinase-like ATPase, C-terminal domain"/>
    <property type="match status" value="1"/>
</dbReference>
<dbReference type="SMART" id="SM00304">
    <property type="entry name" value="HAMP"/>
    <property type="match status" value="1"/>
</dbReference>
<feature type="domain" description="HAMP" evidence="14">
    <location>
        <begin position="184"/>
        <end position="236"/>
    </location>
</feature>
<dbReference type="SUPFAM" id="SSF55874">
    <property type="entry name" value="ATPase domain of HSP90 chaperone/DNA topoisomerase II/histidine kinase"/>
    <property type="match status" value="1"/>
</dbReference>
<dbReference type="SMART" id="SM00388">
    <property type="entry name" value="HisKA"/>
    <property type="match status" value="1"/>
</dbReference>
<dbReference type="InterPro" id="IPR005467">
    <property type="entry name" value="His_kinase_dom"/>
</dbReference>
<evidence type="ECO:0000256" key="2">
    <source>
        <dbReference type="ARBA" id="ARBA00004236"/>
    </source>
</evidence>
<feature type="domain" description="Histidine kinase" evidence="13">
    <location>
        <begin position="251"/>
        <end position="458"/>
    </location>
</feature>
<evidence type="ECO:0000256" key="3">
    <source>
        <dbReference type="ARBA" id="ARBA00012438"/>
    </source>
</evidence>
<evidence type="ECO:0000256" key="8">
    <source>
        <dbReference type="ARBA" id="ARBA00022989"/>
    </source>
</evidence>
<protein>
    <recommendedName>
        <fullName evidence="3">histidine kinase</fullName>
        <ecNumber evidence="3">2.7.13.3</ecNumber>
    </recommendedName>
</protein>
<dbReference type="PANTHER" id="PTHR45436">
    <property type="entry name" value="SENSOR HISTIDINE KINASE YKOH"/>
    <property type="match status" value="1"/>
</dbReference>
<evidence type="ECO:0000256" key="10">
    <source>
        <dbReference type="ARBA" id="ARBA00023136"/>
    </source>
</evidence>
<comment type="catalytic activity">
    <reaction evidence="1">
        <text>ATP + protein L-histidine = ADP + protein N-phospho-L-histidine.</text>
        <dbReference type="EC" id="2.7.13.3"/>
    </reaction>
</comment>
<evidence type="ECO:0000313" key="15">
    <source>
        <dbReference type="EMBL" id="WLS43699.1"/>
    </source>
</evidence>
<proteinExistence type="predicted"/>
<dbReference type="Pfam" id="PF02518">
    <property type="entry name" value="HATPase_c"/>
    <property type="match status" value="1"/>
</dbReference>
<sequence>MAGRAVAPGRLRRRLTVAFVLVAGVSAGLLAGGTGLLLRQSWMDASLQEAAADARYQLVLAGQFLPLTERRSTELLTSFESSGRHVVLVDGPARPSHPAYAPALGTRLRATVAGGQLGYQRSAPGMRPRLLVVGGRIPGSTAELYVLTDEDGIAADVVQLRNALLAGWVVVVLLAAGVGHALARRTLEPVGRASRAARALTEGLLATRLPVRGRDEFSDWAASFNEMAEALEAKIAALSAAQARERRFTADVAHELRTPVTALVAAASLLRGHLDQLPDDARPAARLLVGDVVRLRRLVEDLMEISRLDAGRERPSVEPVDAAALLHGIVAARGWSARVLIGGEPIVLRTDPRRLERVLANLVSNAVEHGGGEIRATVARAGPLVVVEVTDQGPGIPAEHLPRLFDRFYKADPSRSAPGSGLGLAIAREQATLLGGVLSVRSEPGAGTRFRLELPAHGPGGVPRPAGHPDAETASPKGDAG</sequence>
<evidence type="ECO:0000256" key="4">
    <source>
        <dbReference type="ARBA" id="ARBA00022553"/>
    </source>
</evidence>
<dbReference type="SUPFAM" id="SSF158472">
    <property type="entry name" value="HAMP domain-like"/>
    <property type="match status" value="1"/>
</dbReference>
<reference evidence="15 16" key="1">
    <citation type="submission" date="2023-07" db="EMBL/GenBank/DDBJ databases">
        <title>Micromonospora profundi TRM 95458 converts glycerol to a new osmotic compound.</title>
        <authorList>
            <person name="Lu D."/>
        </authorList>
    </citation>
    <scope>NUCLEOTIDE SEQUENCE [LARGE SCALE GENOMIC DNA]</scope>
    <source>
        <strain evidence="15 16">TRM95458</strain>
    </source>
</reference>
<dbReference type="PANTHER" id="PTHR45436:SF5">
    <property type="entry name" value="SENSOR HISTIDINE KINASE TRCS"/>
    <property type="match status" value="1"/>
</dbReference>
<dbReference type="CDD" id="cd06225">
    <property type="entry name" value="HAMP"/>
    <property type="match status" value="1"/>
</dbReference>
<keyword evidence="8 12" id="KW-1133">Transmembrane helix</keyword>
<dbReference type="PRINTS" id="PR00344">
    <property type="entry name" value="BCTRLSENSOR"/>
</dbReference>
<dbReference type="CDD" id="cd00075">
    <property type="entry name" value="HATPase"/>
    <property type="match status" value="1"/>
</dbReference>
<organism evidence="15 16">
    <name type="scientific">Micromonospora profundi</name>
    <dbReference type="NCBI Taxonomy" id="1420889"/>
    <lineage>
        <taxon>Bacteria</taxon>
        <taxon>Bacillati</taxon>
        <taxon>Actinomycetota</taxon>
        <taxon>Actinomycetes</taxon>
        <taxon>Micromonosporales</taxon>
        <taxon>Micromonosporaceae</taxon>
        <taxon>Micromonospora</taxon>
    </lineage>
</organism>
<evidence type="ECO:0000256" key="12">
    <source>
        <dbReference type="SAM" id="Phobius"/>
    </source>
</evidence>
<dbReference type="KEGG" id="mprn:Q3V37_20080"/>
<dbReference type="InterPro" id="IPR050428">
    <property type="entry name" value="TCS_sensor_his_kinase"/>
</dbReference>
<name>A0AAJ6HSX9_9ACTN</name>
<keyword evidence="9" id="KW-0902">Two-component regulatory system</keyword>
<keyword evidence="16" id="KW-1185">Reference proteome</keyword>
<feature type="region of interest" description="Disordered" evidence="11">
    <location>
        <begin position="448"/>
        <end position="481"/>
    </location>
</feature>
<dbReference type="Pfam" id="PF00672">
    <property type="entry name" value="HAMP"/>
    <property type="match status" value="1"/>
</dbReference>
<dbReference type="InterPro" id="IPR036097">
    <property type="entry name" value="HisK_dim/P_sf"/>
</dbReference>
<dbReference type="Pfam" id="PF00512">
    <property type="entry name" value="HisKA"/>
    <property type="match status" value="1"/>
</dbReference>
<keyword evidence="7 15" id="KW-0418">Kinase</keyword>
<dbReference type="InterPro" id="IPR004358">
    <property type="entry name" value="Sig_transdc_His_kin-like_C"/>
</dbReference>
<dbReference type="RefSeq" id="WP_082377484.1">
    <property type="nucleotide sequence ID" value="NZ_CP130472.1"/>
</dbReference>
<feature type="transmembrane region" description="Helical" evidence="12">
    <location>
        <begin position="163"/>
        <end position="183"/>
    </location>
</feature>
<keyword evidence="10 12" id="KW-0472">Membrane</keyword>
<dbReference type="CDD" id="cd00082">
    <property type="entry name" value="HisKA"/>
    <property type="match status" value="1"/>
</dbReference>
<dbReference type="InterPro" id="IPR036890">
    <property type="entry name" value="HATPase_C_sf"/>
</dbReference>
<evidence type="ECO:0000313" key="16">
    <source>
        <dbReference type="Proteomes" id="UP001235874"/>
    </source>
</evidence>
<dbReference type="InterPro" id="IPR003661">
    <property type="entry name" value="HisK_dim/P_dom"/>
</dbReference>